<dbReference type="AlphaFoldDB" id="A0AA41R1E0"/>
<accession>A0AA41R1E0</accession>
<keyword evidence="2" id="KW-1185">Reference proteome</keyword>
<protein>
    <submittedName>
        <fullName evidence="1">Uncharacterized protein</fullName>
    </submittedName>
</protein>
<gene>
    <name evidence="1" type="ORF">MRX98_00555</name>
</gene>
<evidence type="ECO:0000313" key="1">
    <source>
        <dbReference type="EMBL" id="MCJ8499046.1"/>
    </source>
</evidence>
<sequence length="103" mass="11675">MNVNDYCKNVELELGVWKARLFDLQRKFDALPGVAKDKVLYQYGDLANIITELEDRLGQLRNECPTEWSPVKKEIDAGTVDLREKYEQTMESIGKAAPVSTPG</sequence>
<dbReference type="EMBL" id="JALJRB010000001">
    <property type="protein sequence ID" value="MCJ8499046.1"/>
    <property type="molecule type" value="Genomic_DNA"/>
</dbReference>
<comment type="caution">
    <text evidence="1">The sequence shown here is derived from an EMBL/GenBank/DDBJ whole genome shotgun (WGS) entry which is preliminary data.</text>
</comment>
<reference evidence="1" key="1">
    <citation type="submission" date="2022-04" db="EMBL/GenBank/DDBJ databases">
        <title>Desulfatitalea alkaliphila sp. nov., a novel anaerobic sulfate-reducing bacterium isolated from terrestrial mud volcano, Taman Peninsula, Russia.</title>
        <authorList>
            <person name="Khomyakova M.A."/>
            <person name="Merkel A.Y."/>
            <person name="Slobodkin A.I."/>
        </authorList>
    </citation>
    <scope>NUCLEOTIDE SEQUENCE</scope>
    <source>
        <strain evidence="1">M08but</strain>
    </source>
</reference>
<dbReference type="Proteomes" id="UP001165427">
    <property type="component" value="Unassembled WGS sequence"/>
</dbReference>
<proteinExistence type="predicted"/>
<organism evidence="1 2">
    <name type="scientific">Desulfatitalea alkaliphila</name>
    <dbReference type="NCBI Taxonomy" id="2929485"/>
    <lineage>
        <taxon>Bacteria</taxon>
        <taxon>Pseudomonadati</taxon>
        <taxon>Thermodesulfobacteriota</taxon>
        <taxon>Desulfobacteria</taxon>
        <taxon>Desulfobacterales</taxon>
        <taxon>Desulfosarcinaceae</taxon>
        <taxon>Desulfatitalea</taxon>
    </lineage>
</organism>
<evidence type="ECO:0000313" key="2">
    <source>
        <dbReference type="Proteomes" id="UP001165427"/>
    </source>
</evidence>
<dbReference type="RefSeq" id="WP_246902101.1">
    <property type="nucleotide sequence ID" value="NZ_JALJRB010000001.1"/>
</dbReference>
<name>A0AA41R1E0_9BACT</name>